<dbReference type="AlphaFoldDB" id="R7TM84"/>
<dbReference type="EnsemblMetazoa" id="CapteT205301">
    <property type="protein sequence ID" value="CapteP205301"/>
    <property type="gene ID" value="CapteG205301"/>
</dbReference>
<dbReference type="Proteomes" id="UP000014760">
    <property type="component" value="Unassembled WGS sequence"/>
</dbReference>
<keyword evidence="1" id="KW-0732">Signal</keyword>
<protein>
    <submittedName>
        <fullName evidence="2 3">Uncharacterized protein</fullName>
    </submittedName>
</protein>
<evidence type="ECO:0000256" key="1">
    <source>
        <dbReference type="SAM" id="SignalP"/>
    </source>
</evidence>
<dbReference type="EMBL" id="KB309327">
    <property type="protein sequence ID" value="ELT94749.1"/>
    <property type="molecule type" value="Genomic_DNA"/>
</dbReference>
<evidence type="ECO:0000313" key="3">
    <source>
        <dbReference type="EnsemblMetazoa" id="CapteP205301"/>
    </source>
</evidence>
<organism evidence="2">
    <name type="scientific">Capitella teleta</name>
    <name type="common">Polychaete worm</name>
    <dbReference type="NCBI Taxonomy" id="283909"/>
    <lineage>
        <taxon>Eukaryota</taxon>
        <taxon>Metazoa</taxon>
        <taxon>Spiralia</taxon>
        <taxon>Lophotrochozoa</taxon>
        <taxon>Annelida</taxon>
        <taxon>Polychaeta</taxon>
        <taxon>Sedentaria</taxon>
        <taxon>Scolecida</taxon>
        <taxon>Capitellidae</taxon>
        <taxon>Capitella</taxon>
    </lineage>
</organism>
<evidence type="ECO:0000313" key="2">
    <source>
        <dbReference type="EMBL" id="ELT94749.1"/>
    </source>
</evidence>
<accession>R7TM84</accession>
<feature type="signal peptide" evidence="1">
    <location>
        <begin position="1"/>
        <end position="21"/>
    </location>
</feature>
<name>R7TM84_CAPTE</name>
<reference evidence="4" key="1">
    <citation type="submission" date="2012-12" db="EMBL/GenBank/DDBJ databases">
        <authorList>
            <person name="Hellsten U."/>
            <person name="Grimwood J."/>
            <person name="Chapman J.A."/>
            <person name="Shapiro H."/>
            <person name="Aerts A."/>
            <person name="Otillar R.P."/>
            <person name="Terry A.Y."/>
            <person name="Boore J.L."/>
            <person name="Simakov O."/>
            <person name="Marletaz F."/>
            <person name="Cho S.-J."/>
            <person name="Edsinger-Gonzales E."/>
            <person name="Havlak P."/>
            <person name="Kuo D.-H."/>
            <person name="Larsson T."/>
            <person name="Lv J."/>
            <person name="Arendt D."/>
            <person name="Savage R."/>
            <person name="Osoegawa K."/>
            <person name="de Jong P."/>
            <person name="Lindberg D.R."/>
            <person name="Seaver E.C."/>
            <person name="Weisblat D.A."/>
            <person name="Putnam N.H."/>
            <person name="Grigoriev I.V."/>
            <person name="Rokhsar D.S."/>
        </authorList>
    </citation>
    <scope>NUCLEOTIDE SEQUENCE</scope>
    <source>
        <strain evidence="4">I ESC-2004</strain>
    </source>
</reference>
<dbReference type="HOGENOM" id="CLU_2252584_0_0_1"/>
<gene>
    <name evidence="2" type="ORF">CAPTEDRAFT_205301</name>
</gene>
<reference evidence="3" key="3">
    <citation type="submission" date="2015-06" db="UniProtKB">
        <authorList>
            <consortium name="EnsemblMetazoa"/>
        </authorList>
    </citation>
    <scope>IDENTIFICATION</scope>
</reference>
<evidence type="ECO:0000313" key="4">
    <source>
        <dbReference type="Proteomes" id="UP000014760"/>
    </source>
</evidence>
<sequence>MIRLLLSAALALLALTNWADARLLAFKPKYNSVVQASKKRDLQTNDLWRMLSKGIAKHKNVLTVSKNRTSAIGETSVQLELSVLGNMIKHQVARNHLNSKTERIGKLFNIG</sequence>
<reference evidence="2 4" key="2">
    <citation type="journal article" date="2013" name="Nature">
        <title>Insights into bilaterian evolution from three spiralian genomes.</title>
        <authorList>
            <person name="Simakov O."/>
            <person name="Marletaz F."/>
            <person name="Cho S.J."/>
            <person name="Edsinger-Gonzales E."/>
            <person name="Havlak P."/>
            <person name="Hellsten U."/>
            <person name="Kuo D.H."/>
            <person name="Larsson T."/>
            <person name="Lv J."/>
            <person name="Arendt D."/>
            <person name="Savage R."/>
            <person name="Osoegawa K."/>
            <person name="de Jong P."/>
            <person name="Grimwood J."/>
            <person name="Chapman J.A."/>
            <person name="Shapiro H."/>
            <person name="Aerts A."/>
            <person name="Otillar R.P."/>
            <person name="Terry A.Y."/>
            <person name="Boore J.L."/>
            <person name="Grigoriev I.V."/>
            <person name="Lindberg D.R."/>
            <person name="Seaver E.C."/>
            <person name="Weisblat D.A."/>
            <person name="Putnam N.H."/>
            <person name="Rokhsar D.S."/>
        </authorList>
    </citation>
    <scope>NUCLEOTIDE SEQUENCE</scope>
    <source>
        <strain evidence="2 4">I ESC-2004</strain>
    </source>
</reference>
<dbReference type="EMBL" id="AMQN01012142">
    <property type="status" value="NOT_ANNOTATED_CDS"/>
    <property type="molecule type" value="Genomic_DNA"/>
</dbReference>
<proteinExistence type="predicted"/>
<keyword evidence="4" id="KW-1185">Reference proteome</keyword>
<feature type="chain" id="PRO_5008787153" evidence="1">
    <location>
        <begin position="22"/>
        <end position="111"/>
    </location>
</feature>